<dbReference type="Pfam" id="PF00287">
    <property type="entry name" value="Na_K-ATPase"/>
    <property type="match status" value="1"/>
</dbReference>
<keyword evidence="10 18" id="KW-1133">Transmembrane helix</keyword>
<dbReference type="RefSeq" id="XP_049850417.1">
    <property type="nucleotide sequence ID" value="XM_049994460.1"/>
</dbReference>
<comment type="subcellular location">
    <subcellularLocation>
        <location evidence="1">Cell membrane</location>
        <topology evidence="1">Single-pass type II membrane protein</topology>
    </subcellularLocation>
</comment>
<protein>
    <submittedName>
        <fullName evidence="19">Na/K ATPase beta</fullName>
    </submittedName>
</protein>
<dbReference type="FunFam" id="2.60.40.1660:FF:000004">
    <property type="entry name" value="sodium/potassium-transporting ATPase subunit beta-2"/>
    <property type="match status" value="1"/>
</dbReference>
<comment type="similarity">
    <text evidence="2">Belongs to the X(+)/potassium ATPases subunit beta family.</text>
</comment>
<evidence type="ECO:0000256" key="5">
    <source>
        <dbReference type="ARBA" id="ARBA00022538"/>
    </source>
</evidence>
<dbReference type="KEGG" id="sgre:126322591"/>
<keyword evidence="7 18" id="KW-0812">Transmembrane</keyword>
<evidence type="ECO:0000256" key="17">
    <source>
        <dbReference type="ARBA" id="ARBA00025540"/>
    </source>
</evidence>
<dbReference type="EMBL" id="MW962788">
    <property type="protein sequence ID" value="QVD39554.1"/>
    <property type="molecule type" value="mRNA"/>
</dbReference>
<keyword evidence="13 18" id="KW-0472">Membrane</keyword>
<evidence type="ECO:0000256" key="3">
    <source>
        <dbReference type="ARBA" id="ARBA00022448"/>
    </source>
</evidence>
<organism evidence="19">
    <name type="scientific">Schistocerca gregaria</name>
    <name type="common">Desert locust</name>
    <name type="synonym">Gryllus gregarius</name>
    <dbReference type="NCBI Taxonomy" id="7010"/>
    <lineage>
        <taxon>Eukaryota</taxon>
        <taxon>Metazoa</taxon>
        <taxon>Ecdysozoa</taxon>
        <taxon>Arthropoda</taxon>
        <taxon>Hexapoda</taxon>
        <taxon>Insecta</taxon>
        <taxon>Pterygota</taxon>
        <taxon>Neoptera</taxon>
        <taxon>Polyneoptera</taxon>
        <taxon>Orthoptera</taxon>
        <taxon>Caelifera</taxon>
        <taxon>Acrididea</taxon>
        <taxon>Acridomorpha</taxon>
        <taxon>Acridoidea</taxon>
        <taxon>Acrididae</taxon>
        <taxon>Cyrtacanthacridinae</taxon>
        <taxon>Schistocerca</taxon>
    </lineage>
</organism>
<keyword evidence="8" id="KW-0630">Potassium</keyword>
<keyword evidence="3" id="KW-0813">Transport</keyword>
<dbReference type="GO" id="GO:0001671">
    <property type="term" value="F:ATPase activator activity"/>
    <property type="evidence" value="ECO:0007669"/>
    <property type="project" value="TreeGrafter"/>
</dbReference>
<dbReference type="GO" id="GO:0005890">
    <property type="term" value="C:sodium:potassium-exchanging ATPase complex"/>
    <property type="evidence" value="ECO:0007669"/>
    <property type="project" value="InterPro"/>
</dbReference>
<dbReference type="PANTHER" id="PTHR11523">
    <property type="entry name" value="SODIUM/POTASSIUM-DEPENDENT ATPASE BETA SUBUNIT"/>
    <property type="match status" value="1"/>
</dbReference>
<evidence type="ECO:0000256" key="12">
    <source>
        <dbReference type="ARBA" id="ARBA00023065"/>
    </source>
</evidence>
<dbReference type="InterPro" id="IPR000402">
    <property type="entry name" value="Na/K_ATPase_sub_beta"/>
</dbReference>
<evidence type="ECO:0000256" key="11">
    <source>
        <dbReference type="ARBA" id="ARBA00023053"/>
    </source>
</evidence>
<keyword evidence="5" id="KW-0633">Potassium transport</keyword>
<keyword evidence="15" id="KW-0325">Glycoprotein</keyword>
<feature type="transmembrane region" description="Helical" evidence="18">
    <location>
        <begin position="57"/>
        <end position="82"/>
    </location>
</feature>
<dbReference type="GO" id="GO:1990573">
    <property type="term" value="P:potassium ion import across plasma membrane"/>
    <property type="evidence" value="ECO:0007669"/>
    <property type="project" value="TreeGrafter"/>
</dbReference>
<name>A0A8E5JTB6_SCHGR</name>
<dbReference type="InterPro" id="IPR038702">
    <property type="entry name" value="Na/K_ATPase_sub_beta_sf"/>
</dbReference>
<sequence>MAPTTTVTTTVADNDEDPFPYMRPSALGKWESFKLEIWNPSTKQFLGRTAKSWGGIVLFYLIFYAALAAFFAVCMQGLLYCLDDHSPKWQGSQSLIGTNPGMGFRPMSRDIEQAGSLIWYTANNQTSVDYWVEILNEFSAPYYNETLKQTLMHCDYDRPIMDKKGCIVDTSTWGDCRPEMGYSYNRSRPCFFIKLNKIYGWAPEFYKYDYELPEQMPNDLKQHIKNINKTDPKQLNTIWISCRGENPADVETIGPVKYVSGYGLPGYYFPFKNQENYLTPVIAIQLTNATKHVLINVECRAWAKNIIYSKVKGEREGSMHLELMMD</sequence>
<accession>A0A8E5JTB6</accession>
<dbReference type="GO" id="GO:0030007">
    <property type="term" value="P:intracellular potassium ion homeostasis"/>
    <property type="evidence" value="ECO:0007669"/>
    <property type="project" value="TreeGrafter"/>
</dbReference>
<dbReference type="OrthoDB" id="5912413at2759"/>
<evidence type="ECO:0000256" key="1">
    <source>
        <dbReference type="ARBA" id="ARBA00004401"/>
    </source>
</evidence>
<dbReference type="AlphaFoldDB" id="A0A8E5JTB6"/>
<keyword evidence="12" id="KW-0406">Ion transport</keyword>
<evidence type="ECO:0000256" key="15">
    <source>
        <dbReference type="ARBA" id="ARBA00023180"/>
    </source>
</evidence>
<evidence type="ECO:0000256" key="16">
    <source>
        <dbReference type="ARBA" id="ARBA00023201"/>
    </source>
</evidence>
<proteinExistence type="evidence at transcript level"/>
<keyword evidence="16" id="KW-0739">Sodium transport</keyword>
<evidence type="ECO:0000256" key="7">
    <source>
        <dbReference type="ARBA" id="ARBA00022692"/>
    </source>
</evidence>
<keyword evidence="4" id="KW-1003">Cell membrane</keyword>
<evidence type="ECO:0000256" key="2">
    <source>
        <dbReference type="ARBA" id="ARBA00005876"/>
    </source>
</evidence>
<dbReference type="GO" id="GO:0006883">
    <property type="term" value="P:intracellular sodium ion homeostasis"/>
    <property type="evidence" value="ECO:0007669"/>
    <property type="project" value="TreeGrafter"/>
</dbReference>
<evidence type="ECO:0000256" key="9">
    <source>
        <dbReference type="ARBA" id="ARBA00022968"/>
    </source>
</evidence>
<keyword evidence="11" id="KW-0915">Sodium</keyword>
<evidence type="ECO:0000256" key="13">
    <source>
        <dbReference type="ARBA" id="ARBA00023136"/>
    </source>
</evidence>
<evidence type="ECO:0000256" key="4">
    <source>
        <dbReference type="ARBA" id="ARBA00022475"/>
    </source>
</evidence>
<dbReference type="GeneID" id="126322591"/>
<evidence type="ECO:0000256" key="14">
    <source>
        <dbReference type="ARBA" id="ARBA00023157"/>
    </source>
</evidence>
<evidence type="ECO:0000256" key="18">
    <source>
        <dbReference type="SAM" id="Phobius"/>
    </source>
</evidence>
<dbReference type="Gene3D" id="2.60.40.1660">
    <property type="entry name" value="Na, k-atpase alpha subunit"/>
    <property type="match status" value="1"/>
</dbReference>
<dbReference type="GO" id="GO:0036376">
    <property type="term" value="P:sodium ion export across plasma membrane"/>
    <property type="evidence" value="ECO:0007669"/>
    <property type="project" value="TreeGrafter"/>
</dbReference>
<reference evidence="19" key="1">
    <citation type="journal article" date="2021" name="J. Neurophysiol.">
        <title>Gene transcription changes in a locust model of noise-induced deafness.</title>
        <authorList>
            <person name="French A.S."/>
            <person name="Warren B."/>
        </authorList>
    </citation>
    <scope>NUCLEOTIDE SEQUENCE</scope>
</reference>
<evidence type="ECO:0000256" key="6">
    <source>
        <dbReference type="ARBA" id="ARBA00022607"/>
    </source>
</evidence>
<dbReference type="PANTHER" id="PTHR11523:SF31">
    <property type="entry name" value="AT04468P-RELATED"/>
    <property type="match status" value="1"/>
</dbReference>
<keyword evidence="9" id="KW-0735">Signal-anchor</keyword>
<evidence type="ECO:0000256" key="8">
    <source>
        <dbReference type="ARBA" id="ARBA00022958"/>
    </source>
</evidence>
<keyword evidence="14" id="KW-1015">Disulfide bond</keyword>
<evidence type="ECO:0000256" key="10">
    <source>
        <dbReference type="ARBA" id="ARBA00022989"/>
    </source>
</evidence>
<evidence type="ECO:0000313" key="19">
    <source>
        <dbReference type="EMBL" id="QVD39554.1"/>
    </source>
</evidence>
<comment type="function">
    <text evidence="17">This is the non-catalytic component of the active enzyme, which catalyzes the hydrolysis of ATP coupled with the exchange of Na(+) and K(+) ions across the plasma membrane. The beta subunit regulates, through assembly of alpha/beta heterodimers, the number of sodium pumps transported to the plasma membrane.</text>
</comment>
<keyword evidence="6" id="KW-0740">Sodium/potassium transport</keyword>